<dbReference type="InterPro" id="IPR020594">
    <property type="entry name" value="Ribosomal_bL9_bac/chp"/>
</dbReference>
<dbReference type="Gene3D" id="3.40.5.10">
    <property type="entry name" value="Ribosomal protein L9, N-terminal domain"/>
    <property type="match status" value="1"/>
</dbReference>
<dbReference type="GO" id="GO:0006412">
    <property type="term" value="P:translation"/>
    <property type="evidence" value="ECO:0007669"/>
    <property type="project" value="InterPro"/>
</dbReference>
<dbReference type="Pfam" id="PF01281">
    <property type="entry name" value="Ribosomal_L9_N"/>
    <property type="match status" value="1"/>
</dbReference>
<proteinExistence type="inferred from homology"/>
<name>A0A1G2HUD5_9BACT</name>
<feature type="non-terminal residue" evidence="10">
    <location>
        <position position="113"/>
    </location>
</feature>
<keyword evidence="5" id="KW-0687">Ribonucleoprotein</keyword>
<dbReference type="AlphaFoldDB" id="A0A1G2HUD5"/>
<dbReference type="GO" id="GO:0005840">
    <property type="term" value="C:ribosome"/>
    <property type="evidence" value="ECO:0007669"/>
    <property type="project" value="UniProtKB-KW"/>
</dbReference>
<comment type="similarity">
    <text evidence="1">Belongs to the bacterial ribosomal protein bL9 family.</text>
</comment>
<keyword evidence="3" id="KW-0694">RNA-binding</keyword>
<accession>A0A1G2HUD5</accession>
<keyword evidence="2" id="KW-0699">rRNA-binding</keyword>
<dbReference type="InterPro" id="IPR000244">
    <property type="entry name" value="Ribosomal_bL9"/>
</dbReference>
<dbReference type="InterPro" id="IPR036791">
    <property type="entry name" value="Ribosomal_bL9_C_sf"/>
</dbReference>
<evidence type="ECO:0000259" key="9">
    <source>
        <dbReference type="Pfam" id="PF03948"/>
    </source>
</evidence>
<dbReference type="EMBL" id="MHOP01000010">
    <property type="protein sequence ID" value="OGZ66077.1"/>
    <property type="molecule type" value="Genomic_DNA"/>
</dbReference>
<gene>
    <name evidence="10" type="ORF">A2822_04845</name>
</gene>
<evidence type="ECO:0000259" key="8">
    <source>
        <dbReference type="Pfam" id="PF01281"/>
    </source>
</evidence>
<evidence type="ECO:0000256" key="2">
    <source>
        <dbReference type="ARBA" id="ARBA00022730"/>
    </source>
</evidence>
<dbReference type="GO" id="GO:1990904">
    <property type="term" value="C:ribonucleoprotein complex"/>
    <property type="evidence" value="ECO:0007669"/>
    <property type="project" value="UniProtKB-KW"/>
</dbReference>
<feature type="domain" description="Large ribosomal subunit protein bL9 C-terminal" evidence="9">
    <location>
        <begin position="64"/>
        <end position="113"/>
    </location>
</feature>
<dbReference type="InterPro" id="IPR020069">
    <property type="entry name" value="Ribosomal_bL9_C"/>
</dbReference>
<comment type="caution">
    <text evidence="10">The sequence shown here is derived from an EMBL/GenBank/DDBJ whole genome shotgun (WGS) entry which is preliminary data.</text>
</comment>
<evidence type="ECO:0000256" key="5">
    <source>
        <dbReference type="ARBA" id="ARBA00023274"/>
    </source>
</evidence>
<organism evidence="10 11">
    <name type="scientific">Candidatus Staskawiczbacteria bacterium RIFCSPHIGHO2_01_FULL_41_41</name>
    <dbReference type="NCBI Taxonomy" id="1802203"/>
    <lineage>
        <taxon>Bacteria</taxon>
        <taxon>Candidatus Staskawicziibacteriota</taxon>
    </lineage>
</organism>
<dbReference type="SUPFAM" id="SSF55653">
    <property type="entry name" value="Ribosomal protein L9 C-domain"/>
    <property type="match status" value="1"/>
</dbReference>
<dbReference type="PANTHER" id="PTHR21368">
    <property type="entry name" value="50S RIBOSOMAL PROTEIN L9"/>
    <property type="match status" value="1"/>
</dbReference>
<reference evidence="10 11" key="1">
    <citation type="journal article" date="2016" name="Nat. Commun.">
        <title>Thousands of microbial genomes shed light on interconnected biogeochemical processes in an aquifer system.</title>
        <authorList>
            <person name="Anantharaman K."/>
            <person name="Brown C.T."/>
            <person name="Hug L.A."/>
            <person name="Sharon I."/>
            <person name="Castelle C.J."/>
            <person name="Probst A.J."/>
            <person name="Thomas B.C."/>
            <person name="Singh A."/>
            <person name="Wilkins M.J."/>
            <person name="Karaoz U."/>
            <person name="Brodie E.L."/>
            <person name="Williams K.H."/>
            <person name="Hubbard S.S."/>
            <person name="Banfield J.F."/>
        </authorList>
    </citation>
    <scope>NUCLEOTIDE SEQUENCE [LARGE SCALE GENOMIC DNA]</scope>
</reference>
<dbReference type="InterPro" id="IPR009027">
    <property type="entry name" value="Ribosomal_bL9/RNase_H1_N"/>
</dbReference>
<dbReference type="InterPro" id="IPR020070">
    <property type="entry name" value="Ribosomal_bL9_N"/>
</dbReference>
<feature type="domain" description="Ribosomal protein L9" evidence="8">
    <location>
        <begin position="1"/>
        <end position="44"/>
    </location>
</feature>
<evidence type="ECO:0000313" key="11">
    <source>
        <dbReference type="Proteomes" id="UP000178774"/>
    </source>
</evidence>
<dbReference type="InterPro" id="IPR036935">
    <property type="entry name" value="Ribosomal_bL9_N_sf"/>
</dbReference>
<dbReference type="SUPFAM" id="SSF55658">
    <property type="entry name" value="L9 N-domain-like"/>
    <property type="match status" value="1"/>
</dbReference>
<evidence type="ECO:0000256" key="6">
    <source>
        <dbReference type="ARBA" id="ARBA00035292"/>
    </source>
</evidence>
<dbReference type="Gene3D" id="3.10.430.100">
    <property type="entry name" value="Ribosomal protein L9, C-terminal domain"/>
    <property type="match status" value="1"/>
</dbReference>
<dbReference type="GO" id="GO:0019843">
    <property type="term" value="F:rRNA binding"/>
    <property type="evidence" value="ECO:0007669"/>
    <property type="project" value="UniProtKB-KW"/>
</dbReference>
<evidence type="ECO:0000256" key="7">
    <source>
        <dbReference type="ARBA" id="ARBA00035456"/>
    </source>
</evidence>
<dbReference type="GO" id="GO:0003735">
    <property type="term" value="F:structural constituent of ribosome"/>
    <property type="evidence" value="ECO:0007669"/>
    <property type="project" value="InterPro"/>
</dbReference>
<evidence type="ECO:0000256" key="1">
    <source>
        <dbReference type="ARBA" id="ARBA00010605"/>
    </source>
</evidence>
<evidence type="ECO:0000313" key="10">
    <source>
        <dbReference type="EMBL" id="OGZ66077.1"/>
    </source>
</evidence>
<evidence type="ECO:0000256" key="3">
    <source>
        <dbReference type="ARBA" id="ARBA00022884"/>
    </source>
</evidence>
<dbReference type="Pfam" id="PF03948">
    <property type="entry name" value="Ribosomal_L9_C"/>
    <property type="match status" value="1"/>
</dbReference>
<dbReference type="Proteomes" id="UP000178774">
    <property type="component" value="Unassembled WGS sequence"/>
</dbReference>
<dbReference type="NCBIfam" id="TIGR00158">
    <property type="entry name" value="L9"/>
    <property type="match status" value="1"/>
</dbReference>
<keyword evidence="4 10" id="KW-0689">Ribosomal protein</keyword>
<evidence type="ECO:0000256" key="4">
    <source>
        <dbReference type="ARBA" id="ARBA00022980"/>
    </source>
</evidence>
<protein>
    <recommendedName>
        <fullName evidence="6">Large ribosomal subunit protein bL9</fullName>
    </recommendedName>
    <alternativeName>
        <fullName evidence="7">50S ribosomal protein L9</fullName>
    </alternativeName>
</protein>
<sequence>MKVILLQDIENLGKKYEIKDVKPGHARNLLIPQNLVKPATKANLHWLEGQKKIVEEMVTEELKQAQELASKIDGLEVAVTVKIGEDGQLFESISAAKISEKLKEMGFEVKKSQ</sequence>